<dbReference type="Pfam" id="PF13563">
    <property type="entry name" value="2_5_RNA_ligase2"/>
    <property type="match status" value="1"/>
</dbReference>
<gene>
    <name evidence="3" type="primary">thpR</name>
    <name evidence="3" type="ORF">Q9K02_10670</name>
</gene>
<dbReference type="EMBL" id="JAVAIM010000001">
    <property type="protein sequence ID" value="MDP4575600.1"/>
    <property type="molecule type" value="Genomic_DNA"/>
</dbReference>
<evidence type="ECO:0000313" key="4">
    <source>
        <dbReference type="Proteomes" id="UP001240639"/>
    </source>
</evidence>
<dbReference type="PANTHER" id="PTHR35561">
    <property type="entry name" value="RNA 2',3'-CYCLIC PHOSPHODIESTERASE"/>
    <property type="match status" value="1"/>
</dbReference>
<dbReference type="NCBIfam" id="TIGR02258">
    <property type="entry name" value="2_5_ligase"/>
    <property type="match status" value="1"/>
</dbReference>
<feature type="short sequence motif" description="HXTX 2" evidence="2">
    <location>
        <begin position="122"/>
        <end position="125"/>
    </location>
</feature>
<dbReference type="EC" id="3.1.4.58" evidence="2"/>
<dbReference type="RefSeq" id="WP_305932880.1">
    <property type="nucleotide sequence ID" value="NZ_JAVAIM010000001.1"/>
</dbReference>
<feature type="active site" description="Proton donor" evidence="2">
    <location>
        <position position="38"/>
    </location>
</feature>
<dbReference type="Proteomes" id="UP001240639">
    <property type="component" value="Unassembled WGS sequence"/>
</dbReference>
<feature type="active site" description="Proton acceptor" evidence="2">
    <location>
        <position position="122"/>
    </location>
</feature>
<feature type="short sequence motif" description="HXTX 1" evidence="2">
    <location>
        <begin position="38"/>
        <end position="41"/>
    </location>
</feature>
<reference evidence="3 4" key="1">
    <citation type="submission" date="2023-08" db="EMBL/GenBank/DDBJ databases">
        <title>genomic of G39.</title>
        <authorList>
            <person name="Wang Y."/>
        </authorList>
    </citation>
    <scope>NUCLEOTIDE SEQUENCE [LARGE SCALE GENOMIC DNA]</scope>
    <source>
        <strain evidence="3 4">G39</strain>
    </source>
</reference>
<keyword evidence="1 2" id="KW-0378">Hydrolase</keyword>
<dbReference type="SUPFAM" id="SSF55144">
    <property type="entry name" value="LigT-like"/>
    <property type="match status" value="1"/>
</dbReference>
<sequence>MTHRLFIALRPPPPVRDRLIDSMDGVTGARWQDDDQLHLTLRYVGEVDRHCANDLAEALGGLRMPCFEIELVGTGAFERKGKPHLIWAGVAPNEALRRLQKKIERICQSAGIEAEHRKFMPHVTLARLNSSSGPVGSFLADTATTRFGSWNATSFGLFESHLREQGSLYTEVVDYPLGAVA</sequence>
<dbReference type="HAMAP" id="MF_01940">
    <property type="entry name" value="RNA_CPDase"/>
    <property type="match status" value="1"/>
</dbReference>
<evidence type="ECO:0000256" key="1">
    <source>
        <dbReference type="ARBA" id="ARBA00022801"/>
    </source>
</evidence>
<proteinExistence type="inferred from homology"/>
<accession>A0ABT9HRG0</accession>
<evidence type="ECO:0000313" key="3">
    <source>
        <dbReference type="EMBL" id="MDP4575600.1"/>
    </source>
</evidence>
<name>A0ABT9HRG0_9SPHN</name>
<keyword evidence="4" id="KW-1185">Reference proteome</keyword>
<comment type="similarity">
    <text evidence="2">Belongs to the 2H phosphoesterase superfamily. ThpR family.</text>
</comment>
<dbReference type="InterPro" id="IPR004175">
    <property type="entry name" value="RNA_CPDase"/>
</dbReference>
<comment type="caution">
    <text evidence="3">The sequence shown here is derived from an EMBL/GenBank/DDBJ whole genome shotgun (WGS) entry which is preliminary data.</text>
</comment>
<organism evidence="3 4">
    <name type="scientific">Qipengyuania profundimaris</name>
    <dbReference type="NCBI Taxonomy" id="3067652"/>
    <lineage>
        <taxon>Bacteria</taxon>
        <taxon>Pseudomonadati</taxon>
        <taxon>Pseudomonadota</taxon>
        <taxon>Alphaproteobacteria</taxon>
        <taxon>Sphingomonadales</taxon>
        <taxon>Erythrobacteraceae</taxon>
        <taxon>Qipengyuania</taxon>
    </lineage>
</organism>
<comment type="function">
    <text evidence="2">Hydrolyzes RNA 2',3'-cyclic phosphodiester to an RNA 2'-phosphomonoester.</text>
</comment>
<dbReference type="InterPro" id="IPR009097">
    <property type="entry name" value="Cyclic_Pdiesterase"/>
</dbReference>
<protein>
    <recommendedName>
        <fullName evidence="2">RNA 2',3'-cyclic phosphodiesterase</fullName>
        <shortName evidence="2">RNA 2',3'-CPDase</shortName>
        <ecNumber evidence="2">3.1.4.58</ecNumber>
    </recommendedName>
</protein>
<dbReference type="PANTHER" id="PTHR35561:SF1">
    <property type="entry name" value="RNA 2',3'-CYCLIC PHOSPHODIESTERASE"/>
    <property type="match status" value="1"/>
</dbReference>
<comment type="catalytic activity">
    <reaction evidence="2">
        <text>a 3'-end 2',3'-cyclophospho-ribonucleotide-RNA + H2O = a 3'-end 2'-phospho-ribonucleotide-RNA + H(+)</text>
        <dbReference type="Rhea" id="RHEA:11828"/>
        <dbReference type="Rhea" id="RHEA-COMP:10464"/>
        <dbReference type="Rhea" id="RHEA-COMP:17353"/>
        <dbReference type="ChEBI" id="CHEBI:15377"/>
        <dbReference type="ChEBI" id="CHEBI:15378"/>
        <dbReference type="ChEBI" id="CHEBI:83064"/>
        <dbReference type="ChEBI" id="CHEBI:173113"/>
        <dbReference type="EC" id="3.1.4.58"/>
    </reaction>
</comment>
<dbReference type="Gene3D" id="3.90.1140.10">
    <property type="entry name" value="Cyclic phosphodiesterase"/>
    <property type="match status" value="1"/>
</dbReference>
<evidence type="ECO:0000256" key="2">
    <source>
        <dbReference type="HAMAP-Rule" id="MF_01940"/>
    </source>
</evidence>